<protein>
    <submittedName>
        <fullName evidence="1">Glycosyl transferase</fullName>
    </submittedName>
</protein>
<proteinExistence type="predicted"/>
<dbReference type="RefSeq" id="WP_106711885.1">
    <property type="nucleotide sequence ID" value="NZ_PGGO01000010.1"/>
</dbReference>
<reference evidence="2" key="1">
    <citation type="submission" date="2017-11" db="EMBL/GenBank/DDBJ databases">
        <authorList>
            <person name="Kuznetsova I."/>
            <person name="Sazanova A."/>
            <person name="Chirak E."/>
            <person name="Safronova V."/>
            <person name="Willems A."/>
        </authorList>
    </citation>
    <scope>NUCLEOTIDE SEQUENCE [LARGE SCALE GENOMIC DNA]</scope>
    <source>
        <strain evidence="2">STM 196</strain>
    </source>
</reference>
<dbReference type="CDD" id="cd03801">
    <property type="entry name" value="GT4_PimA-like"/>
    <property type="match status" value="1"/>
</dbReference>
<accession>A0A2P7BP04</accession>
<dbReference type="Gene3D" id="3.40.50.2000">
    <property type="entry name" value="Glycogen Phosphorylase B"/>
    <property type="match status" value="2"/>
</dbReference>
<dbReference type="AlphaFoldDB" id="A0A2P7BP04"/>
<dbReference type="PANTHER" id="PTHR45947:SF3">
    <property type="entry name" value="SULFOQUINOVOSYL TRANSFERASE SQD2"/>
    <property type="match status" value="1"/>
</dbReference>
<sequence length="364" mass="40568">MHIAFYAPLKSPNHPVPSGDRQMARLLIAALRLAGHSVEIASELRSFSATPEAGGRGQLAVLARREVERLSNEWRRDRKPDLWFCYHPYYKAPDLIGPPLVAAWTIPCVTAEASYSRRRADTDWAGLQSLVVDMVRKAAVNICFTRRDEVGLAASIPEARLERLEPFIDVSAFRSKIAQYNPKRLVTVAMMRPGDKLESYRMLARALALIVRRQWRLTVIGDGPARDEVRAMFADFGQHRVEWLGQKQAAEIEELLGQGGTYVWPGTGEAYGIAYMEAQAAGLPVVAQATAGVPEVVQHGVTGILTETGDIRAYADAIAQMLDGDEWRSAMGREARRFVLEERSLEVASKRLDQLLRDCVERGE</sequence>
<dbReference type="InterPro" id="IPR050194">
    <property type="entry name" value="Glycosyltransferase_grp1"/>
</dbReference>
<organism evidence="1 2">
    <name type="scientific">Phyllobacterium brassicacearum</name>
    <dbReference type="NCBI Taxonomy" id="314235"/>
    <lineage>
        <taxon>Bacteria</taxon>
        <taxon>Pseudomonadati</taxon>
        <taxon>Pseudomonadota</taxon>
        <taxon>Alphaproteobacteria</taxon>
        <taxon>Hyphomicrobiales</taxon>
        <taxon>Phyllobacteriaceae</taxon>
        <taxon>Phyllobacterium</taxon>
    </lineage>
</organism>
<dbReference type="GO" id="GO:0016758">
    <property type="term" value="F:hexosyltransferase activity"/>
    <property type="evidence" value="ECO:0007669"/>
    <property type="project" value="TreeGrafter"/>
</dbReference>
<name>A0A2P7BP04_9HYPH</name>
<comment type="caution">
    <text evidence="1">The sequence shown here is derived from an EMBL/GenBank/DDBJ whole genome shotgun (WGS) entry which is preliminary data.</text>
</comment>
<gene>
    <name evidence="1" type="ORF">CU102_14860</name>
</gene>
<dbReference type="EMBL" id="PGGO01000010">
    <property type="protein sequence ID" value="PSH68198.1"/>
    <property type="molecule type" value="Genomic_DNA"/>
</dbReference>
<dbReference type="SUPFAM" id="SSF53756">
    <property type="entry name" value="UDP-Glycosyltransferase/glycogen phosphorylase"/>
    <property type="match status" value="1"/>
</dbReference>
<evidence type="ECO:0000313" key="1">
    <source>
        <dbReference type="EMBL" id="PSH68198.1"/>
    </source>
</evidence>
<evidence type="ECO:0000313" key="2">
    <source>
        <dbReference type="Proteomes" id="UP000241444"/>
    </source>
</evidence>
<dbReference type="OrthoDB" id="5443996at2"/>
<dbReference type="Proteomes" id="UP000241444">
    <property type="component" value="Unassembled WGS sequence"/>
</dbReference>
<keyword evidence="2" id="KW-1185">Reference proteome</keyword>
<keyword evidence="1" id="KW-0808">Transferase</keyword>
<dbReference type="PANTHER" id="PTHR45947">
    <property type="entry name" value="SULFOQUINOVOSYL TRANSFERASE SQD2"/>
    <property type="match status" value="1"/>
</dbReference>
<dbReference type="Pfam" id="PF13692">
    <property type="entry name" value="Glyco_trans_1_4"/>
    <property type="match status" value="1"/>
</dbReference>